<evidence type="ECO:0000313" key="4">
    <source>
        <dbReference type="Proteomes" id="UP000085678"/>
    </source>
</evidence>
<dbReference type="FunCoup" id="A0A1S3KDZ7">
    <property type="interactions" value="575"/>
</dbReference>
<comment type="similarity">
    <text evidence="1">Belongs to the SIKE family.</text>
</comment>
<protein>
    <submittedName>
        <fullName evidence="5">FGFR1 oncogene partner 2 homolog</fullName>
    </submittedName>
</protein>
<dbReference type="InterPro" id="IPR008555">
    <property type="entry name" value="SIKE"/>
</dbReference>
<dbReference type="Proteomes" id="UP000085678">
    <property type="component" value="Unplaced"/>
</dbReference>
<proteinExistence type="inferred from homology"/>
<evidence type="ECO:0000256" key="2">
    <source>
        <dbReference type="ARBA" id="ARBA00023054"/>
    </source>
</evidence>
<dbReference type="RefSeq" id="XP_013420722.1">
    <property type="nucleotide sequence ID" value="XM_013565268.1"/>
</dbReference>
<organism evidence="4 5">
    <name type="scientific">Lingula anatina</name>
    <name type="common">Brachiopod</name>
    <name type="synonym">Lingula unguis</name>
    <dbReference type="NCBI Taxonomy" id="7574"/>
    <lineage>
        <taxon>Eukaryota</taxon>
        <taxon>Metazoa</taxon>
        <taxon>Spiralia</taxon>
        <taxon>Lophotrochozoa</taxon>
        <taxon>Brachiopoda</taxon>
        <taxon>Linguliformea</taxon>
        <taxon>Lingulata</taxon>
        <taxon>Lingulida</taxon>
        <taxon>Linguloidea</taxon>
        <taxon>Lingulidae</taxon>
        <taxon>Lingula</taxon>
    </lineage>
</organism>
<dbReference type="KEGG" id="lak:106181027"/>
<dbReference type="AlphaFoldDB" id="A0A1S3KDZ7"/>
<dbReference type="OrthoDB" id="21214at2759"/>
<name>A0A1S3KDZ7_LINAN</name>
<dbReference type="PANTHER" id="PTHR12186:SF2">
    <property type="entry name" value="FGFR1 ONCOGENE PARTNER 2 HOMOLOG"/>
    <property type="match status" value="1"/>
</dbReference>
<dbReference type="STRING" id="7574.A0A1S3KDZ7"/>
<accession>A0A1S3KDZ7</accession>
<sequence>MHIKGNMCSIEKILTDARLLVNRLREHDTAADSLIAQAQALNKRVDGMKQYQEDMNDLNEVARHRPRSTLILGLAQENRQIRELQQENRELRISLDEYQTALELIMSKYREQVLKLVMARKVDNNVDRAVNSAQNGKQLQEKIDKICEMAAVMQESIKIDDLAIPKEEELVKRLKIENEGLREMLRIRNSLNPPQLCDHECQTNLDDSMELSNSQEGMS</sequence>
<dbReference type="Pfam" id="PF05769">
    <property type="entry name" value="SIKE"/>
    <property type="match status" value="1"/>
</dbReference>
<dbReference type="GeneID" id="106181027"/>
<keyword evidence="2 3" id="KW-0175">Coiled coil</keyword>
<feature type="coiled-coil region" evidence="3">
    <location>
        <begin position="24"/>
        <end position="101"/>
    </location>
</feature>
<gene>
    <name evidence="5" type="primary">LOC106181027</name>
</gene>
<reference evidence="5" key="1">
    <citation type="submission" date="2025-08" db="UniProtKB">
        <authorList>
            <consortium name="RefSeq"/>
        </authorList>
    </citation>
    <scope>IDENTIFICATION</scope>
    <source>
        <tissue evidence="5">Gonads</tissue>
    </source>
</reference>
<dbReference type="PANTHER" id="PTHR12186">
    <property type="entry name" value="SIKE FAMILY MEMBER"/>
    <property type="match status" value="1"/>
</dbReference>
<keyword evidence="4" id="KW-1185">Reference proteome</keyword>
<evidence type="ECO:0000256" key="3">
    <source>
        <dbReference type="SAM" id="Coils"/>
    </source>
</evidence>
<evidence type="ECO:0000313" key="5">
    <source>
        <dbReference type="RefSeq" id="XP_013420722.1"/>
    </source>
</evidence>
<dbReference type="InParanoid" id="A0A1S3KDZ7"/>
<evidence type="ECO:0000256" key="1">
    <source>
        <dbReference type="ARBA" id="ARBA00005537"/>
    </source>
</evidence>